<keyword evidence="8" id="KW-0378">Hydrolase</keyword>
<dbReference type="GO" id="GO:0046872">
    <property type="term" value="F:metal ion binding"/>
    <property type="evidence" value="ECO:0007669"/>
    <property type="project" value="UniProtKB-KW"/>
</dbReference>
<evidence type="ECO:0000256" key="1">
    <source>
        <dbReference type="ARBA" id="ARBA00001400"/>
    </source>
</evidence>
<dbReference type="GO" id="GO:0004844">
    <property type="term" value="F:uracil DNA N-glycosylase activity"/>
    <property type="evidence" value="ECO:0007669"/>
    <property type="project" value="UniProtKB-EC"/>
</dbReference>
<accession>B7KM64</accession>
<comment type="similarity">
    <text evidence="2">Belongs to the uracil-DNA glycosylase (UDG) superfamily. Type 4 (UDGa) family.</text>
</comment>
<dbReference type="GO" id="GO:0006281">
    <property type="term" value="P:DNA repair"/>
    <property type="evidence" value="ECO:0007669"/>
    <property type="project" value="UniProtKB-KW"/>
</dbReference>
<evidence type="ECO:0000256" key="5">
    <source>
        <dbReference type="ARBA" id="ARBA00022485"/>
    </source>
</evidence>
<dbReference type="NCBIfam" id="TIGR00758">
    <property type="entry name" value="UDG_fam4"/>
    <property type="match status" value="1"/>
</dbReference>
<keyword evidence="11" id="KW-0234">DNA repair</keyword>
<dbReference type="CDD" id="cd10030">
    <property type="entry name" value="UDG-F4_TTUDGA_SPO1dp_like"/>
    <property type="match status" value="1"/>
</dbReference>
<evidence type="ECO:0000259" key="12">
    <source>
        <dbReference type="SMART" id="SM00986"/>
    </source>
</evidence>
<geneLocation type="plasmid" evidence="13 14">
    <name>pP742401</name>
</geneLocation>
<sequence>MKQRSLLDILPSSNSTSPLKTLKKTCARCTQCGLHKNRTKVVFGSGTLEADIMLIGEAPGQTEDKTGKPFTGKAGKLLDKMLASINLERGQIYLTNIIKCRPPNNRTPTEKEIETCRPYLLAQIEFINPKFIVLAGGSAYRGLTGKRKPISQVRGKWFKWHNSKCISIFHPAYLLRNPSLEKGSPKWLTWQDLISLKRKLNKLTTKLHQ</sequence>
<dbReference type="KEGG" id="cyc:PCC7424_5828"/>
<dbReference type="SMART" id="SM00986">
    <property type="entry name" value="UDG"/>
    <property type="match status" value="1"/>
</dbReference>
<comment type="catalytic activity">
    <reaction evidence="1">
        <text>Hydrolyzes single-stranded DNA or mismatched double-stranded DNA and polynucleotides, releasing free uracil.</text>
        <dbReference type="EC" id="3.2.2.27"/>
    </reaction>
</comment>
<dbReference type="eggNOG" id="COG1573">
    <property type="taxonomic scope" value="Bacteria"/>
</dbReference>
<evidence type="ECO:0000313" key="14">
    <source>
        <dbReference type="Proteomes" id="UP000002384"/>
    </source>
</evidence>
<evidence type="ECO:0000256" key="3">
    <source>
        <dbReference type="ARBA" id="ARBA00012030"/>
    </source>
</evidence>
<keyword evidence="13" id="KW-0614">Plasmid</keyword>
<dbReference type="EMBL" id="CP001292">
    <property type="protein sequence ID" value="ACK73886.1"/>
    <property type="molecule type" value="Genomic_DNA"/>
</dbReference>
<dbReference type="SUPFAM" id="SSF52141">
    <property type="entry name" value="Uracil-DNA glycosylase-like"/>
    <property type="match status" value="1"/>
</dbReference>
<evidence type="ECO:0000256" key="8">
    <source>
        <dbReference type="ARBA" id="ARBA00022801"/>
    </source>
</evidence>
<keyword evidence="9" id="KW-0408">Iron</keyword>
<dbReference type="PANTHER" id="PTHR33693:SF1">
    <property type="entry name" value="TYPE-4 URACIL-DNA GLYCOSYLASE"/>
    <property type="match status" value="1"/>
</dbReference>
<evidence type="ECO:0000256" key="4">
    <source>
        <dbReference type="ARBA" id="ARBA00019403"/>
    </source>
</evidence>
<keyword evidence="5" id="KW-0004">4Fe-4S</keyword>
<dbReference type="Pfam" id="PF03167">
    <property type="entry name" value="UDG"/>
    <property type="match status" value="1"/>
</dbReference>
<keyword evidence="6" id="KW-0479">Metal-binding</keyword>
<evidence type="ECO:0000256" key="6">
    <source>
        <dbReference type="ARBA" id="ARBA00022723"/>
    </source>
</evidence>
<feature type="domain" description="Uracil-DNA glycosylase-like" evidence="12">
    <location>
        <begin position="43"/>
        <end position="194"/>
    </location>
</feature>
<dbReference type="Proteomes" id="UP000002384">
    <property type="component" value="Plasmid pP742401"/>
</dbReference>
<dbReference type="AlphaFoldDB" id="B7KM64"/>
<dbReference type="InterPro" id="IPR005122">
    <property type="entry name" value="Uracil-DNA_glycosylase-like"/>
</dbReference>
<dbReference type="HOGENOM" id="CLU_044815_1_3_3"/>
<evidence type="ECO:0000313" key="13">
    <source>
        <dbReference type="EMBL" id="ACK73886.1"/>
    </source>
</evidence>
<keyword evidence="10" id="KW-0411">Iron-sulfur</keyword>
<dbReference type="InterPro" id="IPR051536">
    <property type="entry name" value="UDG_Type-4/5"/>
</dbReference>
<dbReference type="InterPro" id="IPR036895">
    <property type="entry name" value="Uracil-DNA_glycosylase-like_sf"/>
</dbReference>
<evidence type="ECO:0000256" key="7">
    <source>
        <dbReference type="ARBA" id="ARBA00022763"/>
    </source>
</evidence>
<dbReference type="Gene3D" id="3.40.470.10">
    <property type="entry name" value="Uracil-DNA glycosylase-like domain"/>
    <property type="match status" value="1"/>
</dbReference>
<dbReference type="InterPro" id="IPR005273">
    <property type="entry name" value="Ura-DNA_glyco_family4"/>
</dbReference>
<evidence type="ECO:0000256" key="9">
    <source>
        <dbReference type="ARBA" id="ARBA00023004"/>
    </source>
</evidence>
<gene>
    <name evidence="13" type="ordered locus">PCC7424_5828</name>
</gene>
<evidence type="ECO:0000256" key="2">
    <source>
        <dbReference type="ARBA" id="ARBA00006521"/>
    </source>
</evidence>
<keyword evidence="7" id="KW-0227">DNA damage</keyword>
<dbReference type="SMART" id="SM00987">
    <property type="entry name" value="UreE_C"/>
    <property type="match status" value="1"/>
</dbReference>
<dbReference type="GO" id="GO:0051539">
    <property type="term" value="F:4 iron, 4 sulfur cluster binding"/>
    <property type="evidence" value="ECO:0007669"/>
    <property type="project" value="UniProtKB-KW"/>
</dbReference>
<evidence type="ECO:0000256" key="10">
    <source>
        <dbReference type="ARBA" id="ARBA00023014"/>
    </source>
</evidence>
<organism evidence="13 14">
    <name type="scientific">Gloeothece citriformis (strain PCC 7424)</name>
    <name type="common">Cyanothece sp. (strain PCC 7424)</name>
    <dbReference type="NCBI Taxonomy" id="65393"/>
    <lineage>
        <taxon>Bacteria</taxon>
        <taxon>Bacillati</taxon>
        <taxon>Cyanobacteriota</taxon>
        <taxon>Cyanophyceae</taxon>
        <taxon>Oscillatoriophycideae</taxon>
        <taxon>Chroococcales</taxon>
        <taxon>Aphanothecaceae</taxon>
        <taxon>Gloeothece</taxon>
        <taxon>Gloeothece citriformis</taxon>
    </lineage>
</organism>
<dbReference type="EC" id="3.2.2.27" evidence="3"/>
<dbReference type="OrthoDB" id="5290748at2"/>
<proteinExistence type="inferred from homology"/>
<keyword evidence="14" id="KW-1185">Reference proteome</keyword>
<dbReference type="RefSeq" id="WP_012599785.1">
    <property type="nucleotide sequence ID" value="NC_011738.1"/>
</dbReference>
<reference evidence="14" key="1">
    <citation type="journal article" date="2011" name="MBio">
        <title>Novel metabolic attributes of the genus Cyanothece, comprising a group of unicellular nitrogen-fixing Cyanobacteria.</title>
        <authorList>
            <person name="Bandyopadhyay A."/>
            <person name="Elvitigala T."/>
            <person name="Welsh E."/>
            <person name="Stockel J."/>
            <person name="Liberton M."/>
            <person name="Min H."/>
            <person name="Sherman L.A."/>
            <person name="Pakrasi H.B."/>
        </authorList>
    </citation>
    <scope>NUCLEOTIDE SEQUENCE [LARGE SCALE GENOMIC DNA]</scope>
    <source>
        <strain evidence="14">PCC 7424</strain>
        <plasmid evidence="14">pP742401</plasmid>
    </source>
</reference>
<evidence type="ECO:0000256" key="11">
    <source>
        <dbReference type="ARBA" id="ARBA00023204"/>
    </source>
</evidence>
<dbReference type="PANTHER" id="PTHR33693">
    <property type="entry name" value="TYPE-5 URACIL-DNA GLYCOSYLASE"/>
    <property type="match status" value="1"/>
</dbReference>
<name>B7KM64_GLOC7</name>
<protein>
    <recommendedName>
        <fullName evidence="4">Type-4 uracil-DNA glycosylase</fullName>
        <ecNumber evidence="3">3.2.2.27</ecNumber>
    </recommendedName>
</protein>